<gene>
    <name evidence="2" type="ORF">MBRA_15280</name>
</gene>
<proteinExistence type="predicted"/>
<keyword evidence="3" id="KW-1185">Reference proteome</keyword>
<dbReference type="Proteomes" id="UP000467379">
    <property type="component" value="Chromosome"/>
</dbReference>
<dbReference type="EMBL" id="AP022606">
    <property type="protein sequence ID" value="BBZ11333.1"/>
    <property type="molecule type" value="Genomic_DNA"/>
</dbReference>
<dbReference type="RefSeq" id="WP_163659449.1">
    <property type="nucleotide sequence ID" value="NZ_AP022606.1"/>
</dbReference>
<evidence type="ECO:0000313" key="3">
    <source>
        <dbReference type="Proteomes" id="UP000467379"/>
    </source>
</evidence>
<sequence>MSTIFQAGWSLEGAWLVGAVIMLGTLFGLIALIFGAVIYFDPEARRAVDQERDR</sequence>
<evidence type="ECO:0000256" key="1">
    <source>
        <dbReference type="SAM" id="Phobius"/>
    </source>
</evidence>
<evidence type="ECO:0000313" key="2">
    <source>
        <dbReference type="EMBL" id="BBZ11333.1"/>
    </source>
</evidence>
<organism evidence="2 3">
    <name type="scientific">Mycobacterium branderi</name>
    <dbReference type="NCBI Taxonomy" id="43348"/>
    <lineage>
        <taxon>Bacteria</taxon>
        <taxon>Bacillati</taxon>
        <taxon>Actinomycetota</taxon>
        <taxon>Actinomycetes</taxon>
        <taxon>Mycobacteriales</taxon>
        <taxon>Mycobacteriaceae</taxon>
        <taxon>Mycobacterium</taxon>
    </lineage>
</organism>
<keyword evidence="1" id="KW-0472">Membrane</keyword>
<feature type="transmembrane region" description="Helical" evidence="1">
    <location>
        <begin position="15"/>
        <end position="40"/>
    </location>
</feature>
<name>A0ABN6B3E9_9MYCO</name>
<reference evidence="2 3" key="1">
    <citation type="journal article" date="2019" name="Emerg. Microbes Infect.">
        <title>Comprehensive subspecies identification of 175 nontuberculous mycobacteria species based on 7547 genomic profiles.</title>
        <authorList>
            <person name="Matsumoto Y."/>
            <person name="Kinjo T."/>
            <person name="Motooka D."/>
            <person name="Nabeya D."/>
            <person name="Jung N."/>
            <person name="Uechi K."/>
            <person name="Horii T."/>
            <person name="Iida T."/>
            <person name="Fujita J."/>
            <person name="Nakamura S."/>
        </authorList>
    </citation>
    <scope>NUCLEOTIDE SEQUENCE [LARGE SCALE GENOMIC DNA]</scope>
    <source>
        <strain evidence="2 3">JCM 12687</strain>
    </source>
</reference>
<protein>
    <submittedName>
        <fullName evidence="2">Uncharacterized protein</fullName>
    </submittedName>
</protein>
<accession>A0ABN6B3E9</accession>
<keyword evidence="1" id="KW-0812">Transmembrane</keyword>
<keyword evidence="1" id="KW-1133">Transmembrane helix</keyword>